<dbReference type="PANTHER" id="PTHR44394:SF1">
    <property type="entry name" value="BETA-ALANINE-ACTIVATING ENZYME"/>
    <property type="match status" value="1"/>
</dbReference>
<feature type="domain" description="Pyrrolo-quinoline quinone repeat" evidence="2">
    <location>
        <begin position="638"/>
        <end position="973"/>
    </location>
</feature>
<dbReference type="InterPro" id="IPR000873">
    <property type="entry name" value="AMP-dep_synth/lig_dom"/>
</dbReference>
<protein>
    <submittedName>
        <fullName evidence="4">AMP-dependent synthetase/ligase domain-containing protein</fullName>
    </submittedName>
</protein>
<dbReference type="Pfam" id="PF00501">
    <property type="entry name" value="AMP-binding"/>
    <property type="match status" value="1"/>
</dbReference>
<dbReference type="Proteomes" id="UP000887565">
    <property type="component" value="Unplaced"/>
</dbReference>
<dbReference type="InterPro" id="IPR042099">
    <property type="entry name" value="ANL_N_sf"/>
</dbReference>
<dbReference type="Gene3D" id="2.40.10.480">
    <property type="match status" value="1"/>
</dbReference>
<feature type="domain" description="AMP-dependent synthetase/ligase" evidence="1">
    <location>
        <begin position="113"/>
        <end position="311"/>
    </location>
</feature>
<dbReference type="AlphaFoldDB" id="A0A915HJK9"/>
<dbReference type="Pfam" id="PF13570">
    <property type="entry name" value="Beta-prop_ACSF4"/>
    <property type="match status" value="1"/>
</dbReference>
<organism evidence="3 4">
    <name type="scientific">Romanomermis culicivorax</name>
    <name type="common">Nematode worm</name>
    <dbReference type="NCBI Taxonomy" id="13658"/>
    <lineage>
        <taxon>Eukaryota</taxon>
        <taxon>Metazoa</taxon>
        <taxon>Ecdysozoa</taxon>
        <taxon>Nematoda</taxon>
        <taxon>Enoplea</taxon>
        <taxon>Dorylaimia</taxon>
        <taxon>Mermithida</taxon>
        <taxon>Mermithoidea</taxon>
        <taxon>Mermithidae</taxon>
        <taxon>Romanomermis</taxon>
    </lineage>
</organism>
<dbReference type="PANTHER" id="PTHR44394">
    <property type="entry name" value="BETA-ALANINE-ACTIVATING ENZYME"/>
    <property type="match status" value="1"/>
</dbReference>
<name>A0A915HJK9_ROMCU</name>
<dbReference type="SUPFAM" id="SSF56801">
    <property type="entry name" value="Acetyl-CoA synthetase-like"/>
    <property type="match status" value="1"/>
</dbReference>
<evidence type="ECO:0000259" key="1">
    <source>
        <dbReference type="Pfam" id="PF00501"/>
    </source>
</evidence>
<dbReference type="InterPro" id="IPR011047">
    <property type="entry name" value="Quinoprotein_ADH-like_sf"/>
</dbReference>
<keyword evidence="3" id="KW-1185">Reference proteome</keyword>
<dbReference type="WBParaSite" id="nRc.2.0.1.t02168-RA">
    <property type="protein sequence ID" value="nRc.2.0.1.t02168-RA"/>
    <property type="gene ID" value="nRc.2.0.1.g02168"/>
</dbReference>
<dbReference type="OMA" id="NGNVICC"/>
<evidence type="ECO:0000259" key="2">
    <source>
        <dbReference type="Pfam" id="PF13570"/>
    </source>
</evidence>
<sequence length="1132" mass="128329">MQVPDACRLDRLVTETNDNDAVYFDDGVLETKMTYRQMQSLADNLASKLQSITLKEMPIGVIMDNNVFVPAESLYCVDHLFASIHTLMTGMEECCTIQSESHKIFVFSGSPKPPVPRVSILENPAYLVRTSGSTGSPKFVLVPHEAIIPNVIDFKSLFEVSCDDIIALGSPMIFDPSIIDIFVALSSGAKLLIIPERLKPKSNILRRLFFDKYKISVLLTTPSFIKIFDDQTLKLILIGKTSLKCLTLQGEPFPVEFIRKFLPVENRLAINLFNSYGVTEVSSLATCCRVTPEMIKKGHVPLGNQLSKTEISVQFFEDSSGFHHYVDSNRFGFVLIGGKERSCLINAEHLSTFPDPWFTGDIVRVDEKTKEIFHIGRRDYQIKRQGKRINLEEISAAAMKFEEIKTSTCIFDNNTEKIVCALEFSDLSMTSKDIRRILNRIKELINSSMPNYARPDDYLIFDAFPLTVSGKVDRLAIHKEFSRKEMCTFEETNDDKKFSYLDRTLEFFARETLNLPDEVNISPQTYLWNLGCDSLKSLHFITLLNKHFRKDFSECFDCVVFETFGTLADRVKDLLQDKKIIFEDHRYDSSIVDQSIPKSNMQMIERSKNIRIFRKASFIESNLDVTPSNFLVEFSHDMKKCIDAPPLIVEDDLGAHLYVGSHSHRFVCLNALNGLCIWSIELPDRIESSANVSPCGLYIIVGCYDGALYFVNRLNGTIYWFYKTDGMIKCTVACSAHRPCTYFGSYDGFLYAVNYQMKALMFKVRLDSPILSSPSLIENDAIVVAATLKGSVSSFSAENGKILWRYEIHRPIFADLIFVERNNQIVIFGVNGSIHCLKAGSGMVVQEMLLPDSSLIFKTPCLSTIDNSLVLLIATQNGHLYSYQYNENLEKWSFRWSKAVVDSPLSSPAVLMNSSSIITVFLLTASGHTIILHLDLNGNVTKLDDVDLRSIDQSSSAKNMPISDMGEIFSSPNLLMLSPKTFYYVKNGQIEEIRQSKHQPPSSILVGVVAEPIFGFPWSLKGRCVSQDVSKEKSDSNQYCLQNRLHRAFTMKRLRVHRSQTRKSAILSFKIFNLPPPSNDVFYRQSTSSYLSASRRKSRIRVFLQETMKNAVGTRRRILIPKKISGALRRKD</sequence>
<dbReference type="InterPro" id="IPR045851">
    <property type="entry name" value="AMP-bd_C_sf"/>
</dbReference>
<reference evidence="4" key="1">
    <citation type="submission" date="2022-11" db="UniProtKB">
        <authorList>
            <consortium name="WormBaseParasite"/>
        </authorList>
    </citation>
    <scope>IDENTIFICATION</scope>
</reference>
<dbReference type="Gene3D" id="3.40.50.12780">
    <property type="entry name" value="N-terminal domain of ligase-like"/>
    <property type="match status" value="1"/>
</dbReference>
<dbReference type="InterPro" id="IPR052091">
    <property type="entry name" value="Beta-ala_Activ/Resist"/>
</dbReference>
<dbReference type="SUPFAM" id="SSF50998">
    <property type="entry name" value="Quinoprotein alcohol dehydrogenase-like"/>
    <property type="match status" value="1"/>
</dbReference>
<accession>A0A915HJK9</accession>
<dbReference type="SMART" id="SM00564">
    <property type="entry name" value="PQQ"/>
    <property type="match status" value="3"/>
</dbReference>
<dbReference type="InterPro" id="IPR018391">
    <property type="entry name" value="PQQ_b-propeller_rpt"/>
</dbReference>
<dbReference type="Gene3D" id="3.30.300.30">
    <property type="match status" value="1"/>
</dbReference>
<dbReference type="PROSITE" id="PS00455">
    <property type="entry name" value="AMP_BINDING"/>
    <property type="match status" value="1"/>
</dbReference>
<dbReference type="InterPro" id="IPR002372">
    <property type="entry name" value="PQQ_rpt_dom"/>
</dbReference>
<dbReference type="InterPro" id="IPR020845">
    <property type="entry name" value="AMP-binding_CS"/>
</dbReference>
<dbReference type="GO" id="GO:0043041">
    <property type="term" value="P:amino acid activation for nonribosomal peptide biosynthetic process"/>
    <property type="evidence" value="ECO:0007669"/>
    <property type="project" value="TreeGrafter"/>
</dbReference>
<dbReference type="InterPro" id="IPR015943">
    <property type="entry name" value="WD40/YVTN_repeat-like_dom_sf"/>
</dbReference>
<dbReference type="Gene3D" id="2.130.10.10">
    <property type="entry name" value="YVTN repeat-like/Quinoprotein amine dehydrogenase"/>
    <property type="match status" value="1"/>
</dbReference>
<proteinExistence type="predicted"/>
<evidence type="ECO:0000313" key="3">
    <source>
        <dbReference type="Proteomes" id="UP000887565"/>
    </source>
</evidence>
<evidence type="ECO:0000313" key="4">
    <source>
        <dbReference type="WBParaSite" id="nRc.2.0.1.t02168-RA"/>
    </source>
</evidence>